<feature type="transmembrane region" description="Helical" evidence="1">
    <location>
        <begin position="115"/>
        <end position="133"/>
    </location>
</feature>
<dbReference type="EMBL" id="JAWXYG010000001">
    <property type="protein sequence ID" value="KAK4283258.1"/>
    <property type="molecule type" value="Genomic_DNA"/>
</dbReference>
<dbReference type="InterPro" id="IPR006747">
    <property type="entry name" value="DUF599"/>
</dbReference>
<organism evidence="2 3">
    <name type="scientific">Acacia crassicarpa</name>
    <name type="common">northern wattle</name>
    <dbReference type="NCBI Taxonomy" id="499986"/>
    <lineage>
        <taxon>Eukaryota</taxon>
        <taxon>Viridiplantae</taxon>
        <taxon>Streptophyta</taxon>
        <taxon>Embryophyta</taxon>
        <taxon>Tracheophyta</taxon>
        <taxon>Spermatophyta</taxon>
        <taxon>Magnoliopsida</taxon>
        <taxon>eudicotyledons</taxon>
        <taxon>Gunneridae</taxon>
        <taxon>Pentapetalae</taxon>
        <taxon>rosids</taxon>
        <taxon>fabids</taxon>
        <taxon>Fabales</taxon>
        <taxon>Fabaceae</taxon>
        <taxon>Caesalpinioideae</taxon>
        <taxon>mimosoid clade</taxon>
        <taxon>Acacieae</taxon>
        <taxon>Acacia</taxon>
    </lineage>
</organism>
<evidence type="ECO:0000313" key="3">
    <source>
        <dbReference type="Proteomes" id="UP001293593"/>
    </source>
</evidence>
<keyword evidence="3" id="KW-1185">Reference proteome</keyword>
<dbReference type="AlphaFoldDB" id="A0AAE1N4S2"/>
<sequence>MEWRKYYLDVMLVPLGILINLAYHFWLWHKLRTDPFTTVIGINAHGRRFWVPAMMKDIEKKNIVAVQSLRNLIMGSTLMATTSVLLSVGLAAVISSTYSMKKPLNDAIYGAHGELMVSLKYVTVLTIFIFSFFCHTLSTKFLNQVCVLACIPQDLKSMVTPQYLTELLEKGSLLNTVGNRLLYSGLPLLLWIAGPVPVFFCSVAMVIVLYNIDFLWGNSRTAKKDLNERKGDSV</sequence>
<comment type="caution">
    <text evidence="2">The sequence shown here is derived from an EMBL/GenBank/DDBJ whole genome shotgun (WGS) entry which is preliminary data.</text>
</comment>
<dbReference type="PANTHER" id="PTHR31881">
    <property type="match status" value="1"/>
</dbReference>
<proteinExistence type="predicted"/>
<dbReference type="PANTHER" id="PTHR31881:SF6">
    <property type="entry name" value="OS09G0494600 PROTEIN"/>
    <property type="match status" value="1"/>
</dbReference>
<feature type="transmembrane region" description="Helical" evidence="1">
    <location>
        <begin position="7"/>
        <end position="26"/>
    </location>
</feature>
<protein>
    <recommendedName>
        <fullName evidence="4">DUF599 domain-containing protein</fullName>
    </recommendedName>
</protein>
<keyword evidence="1" id="KW-1133">Transmembrane helix</keyword>
<accession>A0AAE1N4S2</accession>
<keyword evidence="1" id="KW-0472">Membrane</keyword>
<evidence type="ECO:0000256" key="1">
    <source>
        <dbReference type="SAM" id="Phobius"/>
    </source>
</evidence>
<gene>
    <name evidence="2" type="ORF">QN277_000230</name>
</gene>
<evidence type="ECO:0000313" key="2">
    <source>
        <dbReference type="EMBL" id="KAK4283258.1"/>
    </source>
</evidence>
<dbReference type="Pfam" id="PF04654">
    <property type="entry name" value="DUF599"/>
    <property type="match status" value="1"/>
</dbReference>
<reference evidence="2" key="1">
    <citation type="submission" date="2023-10" db="EMBL/GenBank/DDBJ databases">
        <title>Chromosome-level genome of the transformable northern wattle, Acacia crassicarpa.</title>
        <authorList>
            <person name="Massaro I."/>
            <person name="Sinha N.R."/>
            <person name="Poethig S."/>
            <person name="Leichty A.R."/>
        </authorList>
    </citation>
    <scope>NUCLEOTIDE SEQUENCE</scope>
    <source>
        <strain evidence="2">Acra3RX</strain>
        <tissue evidence="2">Leaf</tissue>
    </source>
</reference>
<evidence type="ECO:0008006" key="4">
    <source>
        <dbReference type="Google" id="ProtNLM"/>
    </source>
</evidence>
<keyword evidence="1" id="KW-0812">Transmembrane</keyword>
<dbReference type="Proteomes" id="UP001293593">
    <property type="component" value="Unassembled WGS sequence"/>
</dbReference>
<name>A0AAE1N4S2_9FABA</name>
<feature type="transmembrane region" description="Helical" evidence="1">
    <location>
        <begin position="72"/>
        <end position="94"/>
    </location>
</feature>
<feature type="transmembrane region" description="Helical" evidence="1">
    <location>
        <begin position="188"/>
        <end position="210"/>
    </location>
</feature>